<name>A0ABN7BAI9_9HEMI</name>
<evidence type="ECO:0000259" key="10">
    <source>
        <dbReference type="Pfam" id="PF09169"/>
    </source>
</evidence>
<accession>A0ABN7BAI9</accession>
<keyword evidence="5" id="KW-0234">DNA repair</keyword>
<dbReference type="InterPro" id="IPR015252">
    <property type="entry name" value="BRCA2_hlx"/>
</dbReference>
<feature type="compositionally biased region" description="Basic residues" evidence="7">
    <location>
        <begin position="20"/>
        <end position="31"/>
    </location>
</feature>
<feature type="region of interest" description="Disordered" evidence="7">
    <location>
        <begin position="722"/>
        <end position="741"/>
    </location>
</feature>
<sequence length="1797" mass="198184">MPKTPETEATNKRGTPSTRGGKKKVGSKAKKQNVLMPKLPLYSSSSKSKANVLCTKDDILKQVKAIDDADKLTFKKPGFSGTEVPTRKFLPSSLLGSGPPAGSSSAFIKTIKSGKSTVTNDDHLHIASEKRLNAPGELHIKSFKGNFDCSQSVATAASSLLDMSDFSPIAHPCQSRTSRNLDQLNEVRCSQPLVRSVDDQVEVDDDRRSPTFNVFPSAFNYQTSQVHRQSDHRDVTLQSLPLVMPEDKSGSPVREKVSAIYNSELDAPGLSKNPKSDGTDEYPIAPKVINSSRMLSSNTKLNAVPSSLCINKINPGEKMIDTVEVTDDVPCSVSIETLNRLVQRPNSFSVRTSEKNNAEDTQHSSQSSASSVGRDEVAPENLESVLDEEELYDLKDIKQDIPSDNEVVDDCILPSCRSPILLDQSYTSSEDMPKDFKPSQQSVEAHRRAETAKSSTTRNLEDLENLPPSSPTYLPDVEIFGTPQDGRSSKKKLDTAQKLFSESQNSLAIGDSPKQVSGRKSHSASPNMKLVSTRESPKRPVLGVKNSTQSAETRRQIDDIPASQRRPLGTESTGRKRHDLEADPSSSPPRDEMSAVTGLKATKSQQLQGKIIEAKGFESEPAGEIMDLDIGSEFAVDTGVRSVTASPDRRNNDAGCAKSLAGAIGDCLGPTFKTASGKSVKVTQKSLDRMKALASEFFSEAVEELSRPTIHDSTFLKPEVPQKIDSSLSRQHRSSNTTKNAECPLSATAVVSKPEEIGKNLIGSAFKTAAGTSVNVSQKSVDKMKALAQEIFGDDAPTIDASVLPRQTDHNQPSCSSSYPTPGIEKDDSASVLGKINIPVHNNVGVIPAFKSAGGKSVTVSKKSLDKMMALASECFGEAVSDAPSTKRAETAAHHVPRTSTSQISGDEQKNGHADRKHRSNVANSRRSNQRSSNPLGSPEWDEFPELPYSQAAILDEFLDGQKPEENITASTNQENLTRHRNGQSSKNLKNVFEEPSFENLRKRKQLRTSVEGVKKKFRPEISSAALQEASELKKRLQLQQQEIIDAKENLSTVPVPGLLSRKKIMPGRLTLLDFNEEMKTVSQRNVSKMIVKSSIAQVSSENAVRYRFHSKDQVLETGARITDGSLIADSCMIVFAEDGTAGLPEVSMAFLSSPHVSPDLVPKNWLANHYRWIVWKLACVERAFPEYLHNRCLTLENILLQLKHRYDKDIELSQRSAFRKILEGDAPPNRLICCIASVKKNAEEKYELELTDGWYSIWATCDNEMVNLLERDTITIGTKILVHGAEITNCQQGCNPLEVPSDVRLKISTNSTRRVKWYAKLGFTQQNTPIPTILCTVLPNGGRIGRLTATVVRKYPPIYLCKDVDGKTVSRSERSLAILNEQRQKSKSNEAERVYAQLWEEIAEQYKPARSKRKVSAAEIATITNPEELFAIVDGMDDESVESQLSAEQLKLVAKFKENLTSKIKHEVIEALKRHMNASESELKVTKLLKVRLLDFITEEQALLTIWRPSEEDVNELYEHKAYDFYDLDAVGTRDKLLQLSNLKRFCHVPNDLIPEPDEKFRRKATPISALNSSDFCPTFDEVDLVGIVVFVKKPQGQDSGGVTVVYLADPNKNCVSITFWTSLSVFGCENVIKEGSVISCSNLQWRPVSNQRYKIPVVFAKEFSSFSLNPKQSHLQEAVHVTKTKLAEKNIESLLSSVKAFIGQTTRINVNSPSPASNKCRPTLSPAQERLKLLSRYGGEGPPLSPVPMVVSTGRVFQEFKSPCRTPGPKDRQQARRILDDLPPPAAGEKRDSHT</sequence>
<dbReference type="Pfam" id="PF09103">
    <property type="entry name" value="BRCA-2_OB1"/>
    <property type="match status" value="1"/>
</dbReference>
<dbReference type="PROSITE" id="PS50138">
    <property type="entry name" value="BRCA2_REPEAT"/>
    <property type="match status" value="2"/>
</dbReference>
<keyword evidence="6" id="KW-0175">Coiled coil</keyword>
<feature type="region of interest" description="Disordered" evidence="7">
    <location>
        <begin position="1"/>
        <end position="46"/>
    </location>
</feature>
<dbReference type="SUPFAM" id="SSF50249">
    <property type="entry name" value="Nucleic acid-binding proteins"/>
    <property type="match status" value="3"/>
</dbReference>
<dbReference type="Proteomes" id="UP001307889">
    <property type="component" value="Chromosome 11"/>
</dbReference>
<feature type="region of interest" description="Disordered" evidence="7">
    <location>
        <begin position="424"/>
        <end position="602"/>
    </location>
</feature>
<evidence type="ECO:0000313" key="11">
    <source>
        <dbReference type="EMBL" id="BES99832.1"/>
    </source>
</evidence>
<feature type="region of interest" description="Disordered" evidence="7">
    <location>
        <begin position="805"/>
        <end position="824"/>
    </location>
</feature>
<dbReference type="Pfam" id="PF09169">
    <property type="entry name" value="BRCA-2_helical"/>
    <property type="match status" value="1"/>
</dbReference>
<keyword evidence="3" id="KW-0238">DNA-binding</keyword>
<dbReference type="InterPro" id="IPR015188">
    <property type="entry name" value="BRCA2_OB_3"/>
</dbReference>
<dbReference type="Pfam" id="PF09104">
    <property type="entry name" value="BRCA-2_OB3"/>
    <property type="match status" value="1"/>
</dbReference>
<feature type="region of interest" description="Disordered" evidence="7">
    <location>
        <begin position="880"/>
        <end position="944"/>
    </location>
</feature>
<feature type="domain" description="BRCA2 OB3" evidence="9">
    <location>
        <begin position="1564"/>
        <end position="1694"/>
    </location>
</feature>
<evidence type="ECO:0000259" key="8">
    <source>
        <dbReference type="Pfam" id="PF09103"/>
    </source>
</evidence>
<dbReference type="PANTHER" id="PTHR11289">
    <property type="entry name" value="BREAST CANCER TYPE 2 SUSCEPTIBILITY PROTEIN BRCA2"/>
    <property type="match status" value="1"/>
</dbReference>
<proteinExistence type="predicted"/>
<feature type="coiled-coil region" evidence="6">
    <location>
        <begin position="1023"/>
        <end position="1050"/>
    </location>
</feature>
<keyword evidence="4" id="KW-0233">DNA recombination</keyword>
<feature type="domain" description="Breast cancer type 2 susceptibility protein helical" evidence="10">
    <location>
        <begin position="1040"/>
        <end position="1212"/>
    </location>
</feature>
<feature type="compositionally biased region" description="Low complexity" evidence="7">
    <location>
        <begin position="921"/>
        <end position="934"/>
    </location>
</feature>
<feature type="compositionally biased region" description="Basic and acidic residues" evidence="7">
    <location>
        <begin position="1"/>
        <end position="11"/>
    </location>
</feature>
<keyword evidence="1" id="KW-0677">Repeat</keyword>
<dbReference type="SUPFAM" id="SSF81878">
    <property type="entry name" value="BRCA2 tower domain"/>
    <property type="match status" value="1"/>
</dbReference>
<organism evidence="11 12">
    <name type="scientific">Nesidiocoris tenuis</name>
    <dbReference type="NCBI Taxonomy" id="355587"/>
    <lineage>
        <taxon>Eukaryota</taxon>
        <taxon>Metazoa</taxon>
        <taxon>Ecdysozoa</taxon>
        <taxon>Arthropoda</taxon>
        <taxon>Hexapoda</taxon>
        <taxon>Insecta</taxon>
        <taxon>Pterygota</taxon>
        <taxon>Neoptera</taxon>
        <taxon>Paraneoptera</taxon>
        <taxon>Hemiptera</taxon>
        <taxon>Heteroptera</taxon>
        <taxon>Panheteroptera</taxon>
        <taxon>Cimicomorpha</taxon>
        <taxon>Miridae</taxon>
        <taxon>Dicyphina</taxon>
        <taxon>Nesidiocoris</taxon>
    </lineage>
</organism>
<evidence type="ECO:0000256" key="5">
    <source>
        <dbReference type="ARBA" id="ARBA00023204"/>
    </source>
</evidence>
<evidence type="ECO:0000256" key="7">
    <source>
        <dbReference type="SAM" id="MobiDB-lite"/>
    </source>
</evidence>
<evidence type="ECO:0000256" key="2">
    <source>
        <dbReference type="ARBA" id="ARBA00022763"/>
    </source>
</evidence>
<dbReference type="InterPro" id="IPR002093">
    <property type="entry name" value="BRCA2_repeat"/>
</dbReference>
<feature type="region of interest" description="Disordered" evidence="7">
    <location>
        <begin position="1762"/>
        <end position="1797"/>
    </location>
</feature>
<evidence type="ECO:0000256" key="1">
    <source>
        <dbReference type="ARBA" id="ARBA00022737"/>
    </source>
</evidence>
<dbReference type="InterPro" id="IPR015187">
    <property type="entry name" value="BRCA2_OB_1"/>
</dbReference>
<feature type="compositionally biased region" description="Polar residues" evidence="7">
    <location>
        <begin position="724"/>
        <end position="740"/>
    </location>
</feature>
<dbReference type="Gene3D" id="2.40.50.140">
    <property type="entry name" value="Nucleic acid-binding proteins"/>
    <property type="match status" value="4"/>
</dbReference>
<keyword evidence="2" id="KW-0227">DNA damage</keyword>
<dbReference type="InterPro" id="IPR036315">
    <property type="entry name" value="BRCA2_hlx_sf"/>
</dbReference>
<evidence type="ECO:0000313" key="12">
    <source>
        <dbReference type="Proteomes" id="UP001307889"/>
    </source>
</evidence>
<feature type="compositionally biased region" description="Basic and acidic residues" evidence="7">
    <location>
        <begin position="1770"/>
        <end position="1782"/>
    </location>
</feature>
<dbReference type="PANTHER" id="PTHR11289:SF0">
    <property type="entry name" value="BREAST CANCER TYPE 2 SUSCEPTIBILITY PROTEIN"/>
    <property type="match status" value="1"/>
</dbReference>
<evidence type="ECO:0000256" key="3">
    <source>
        <dbReference type="ARBA" id="ARBA00023125"/>
    </source>
</evidence>
<feature type="domain" description="BRCA2 OB1" evidence="8">
    <location>
        <begin position="1217"/>
        <end position="1325"/>
    </location>
</feature>
<keyword evidence="12" id="KW-1185">Reference proteome</keyword>
<dbReference type="SUPFAM" id="SSF81872">
    <property type="entry name" value="BRCA2 helical domain"/>
    <property type="match status" value="1"/>
</dbReference>
<feature type="compositionally biased region" description="Polar residues" evidence="7">
    <location>
        <begin position="810"/>
        <end position="820"/>
    </location>
</feature>
<evidence type="ECO:0000256" key="4">
    <source>
        <dbReference type="ARBA" id="ARBA00023172"/>
    </source>
</evidence>
<feature type="compositionally biased region" description="Basic and acidic residues" evidence="7">
    <location>
        <begin position="352"/>
        <end position="362"/>
    </location>
</feature>
<gene>
    <name evidence="11" type="ORF">NTJ_12648</name>
</gene>
<evidence type="ECO:0000256" key="6">
    <source>
        <dbReference type="SAM" id="Coils"/>
    </source>
</evidence>
<feature type="region of interest" description="Disordered" evidence="7">
    <location>
        <begin position="968"/>
        <end position="987"/>
    </location>
</feature>
<dbReference type="InterPro" id="IPR015525">
    <property type="entry name" value="BRCA2"/>
</dbReference>
<feature type="compositionally biased region" description="Polar residues" evidence="7">
    <location>
        <begin position="498"/>
        <end position="507"/>
    </location>
</feature>
<dbReference type="InterPro" id="IPR012340">
    <property type="entry name" value="NA-bd_OB-fold"/>
</dbReference>
<evidence type="ECO:0000259" key="9">
    <source>
        <dbReference type="Pfam" id="PF09104"/>
    </source>
</evidence>
<protein>
    <submittedName>
        <fullName evidence="11">Breast cancer 2, early onset</fullName>
    </submittedName>
</protein>
<dbReference type="Pfam" id="PF00634">
    <property type="entry name" value="BRCA2"/>
    <property type="match status" value="1"/>
</dbReference>
<reference evidence="11 12" key="1">
    <citation type="submission" date="2023-09" db="EMBL/GenBank/DDBJ databases">
        <title>Nesidiocoris tenuis whole genome shotgun sequence.</title>
        <authorList>
            <person name="Shibata T."/>
            <person name="Shimoda M."/>
            <person name="Kobayashi T."/>
            <person name="Uehara T."/>
        </authorList>
    </citation>
    <scope>NUCLEOTIDE SEQUENCE [LARGE SCALE GENOMIC DNA]</scope>
    <source>
        <strain evidence="11 12">Japan</strain>
    </source>
</reference>
<feature type="region of interest" description="Disordered" evidence="7">
    <location>
        <begin position="346"/>
        <end position="378"/>
    </location>
</feature>
<dbReference type="EMBL" id="AP028919">
    <property type="protein sequence ID" value="BES99832.1"/>
    <property type="molecule type" value="Genomic_DNA"/>
</dbReference>